<dbReference type="InterPro" id="IPR027124">
    <property type="entry name" value="Swc5/CFDP1/2"/>
</dbReference>
<protein>
    <recommendedName>
        <fullName evidence="4">Craniofacial development protein 1</fullName>
    </recommendedName>
</protein>
<dbReference type="EMBL" id="VOFY01000008">
    <property type="protein sequence ID" value="KAA8590706.1"/>
    <property type="molecule type" value="Genomic_DNA"/>
</dbReference>
<feature type="non-terminal residue" evidence="2">
    <location>
        <position position="203"/>
    </location>
</feature>
<accession>A0A5J5DCR4</accession>
<feature type="compositionally biased region" description="Basic residues" evidence="1">
    <location>
        <begin position="193"/>
        <end position="203"/>
    </location>
</feature>
<dbReference type="Proteomes" id="UP000327493">
    <property type="component" value="Chromosome 8"/>
</dbReference>
<name>A0A5J5DCR4_9PERO</name>
<evidence type="ECO:0000256" key="1">
    <source>
        <dbReference type="SAM" id="MobiDB-lite"/>
    </source>
</evidence>
<feature type="region of interest" description="Disordered" evidence="1">
    <location>
        <begin position="139"/>
        <end position="203"/>
    </location>
</feature>
<dbReference type="PANTHER" id="PTHR48407">
    <property type="entry name" value="CRANIOFACIAL DEVELOPMENT PROTEIN 1"/>
    <property type="match status" value="1"/>
</dbReference>
<comment type="caution">
    <text evidence="2">The sequence shown here is derived from an EMBL/GenBank/DDBJ whole genome shotgun (WGS) entry which is preliminary data.</text>
</comment>
<feature type="compositionally biased region" description="Basic and acidic residues" evidence="1">
    <location>
        <begin position="154"/>
        <end position="165"/>
    </location>
</feature>
<feature type="compositionally biased region" description="Basic and acidic residues" evidence="1">
    <location>
        <begin position="45"/>
        <end position="55"/>
    </location>
</feature>
<feature type="compositionally biased region" description="Basic residues" evidence="1">
    <location>
        <begin position="27"/>
        <end position="44"/>
    </location>
</feature>
<evidence type="ECO:0000313" key="2">
    <source>
        <dbReference type="EMBL" id="KAA8590706.1"/>
    </source>
</evidence>
<reference evidence="2 3" key="1">
    <citation type="submission" date="2019-08" db="EMBL/GenBank/DDBJ databases">
        <title>A chromosome-level genome assembly, high-density linkage maps, and genome scans reveal the genomic architecture of hybrid incompatibilities underlying speciation via character displacement in darters (Percidae: Etheostominae).</title>
        <authorList>
            <person name="Moran R.L."/>
            <person name="Catchen J.M."/>
            <person name="Fuller R.C."/>
        </authorList>
    </citation>
    <scope>NUCLEOTIDE SEQUENCE [LARGE SCALE GENOMIC DNA]</scope>
    <source>
        <strain evidence="2">EspeVRDwgs_2016</strain>
        <tissue evidence="2">Muscle</tissue>
    </source>
</reference>
<feature type="compositionally biased region" description="Basic and acidic residues" evidence="1">
    <location>
        <begin position="8"/>
        <end position="26"/>
    </location>
</feature>
<keyword evidence="3" id="KW-1185">Reference proteome</keyword>
<proteinExistence type="predicted"/>
<sequence length="203" mass="22003">MKTPTTSRQEEPLHEGDDVPHPDNGSKKKRKKKDISVRKRKKGVLKVDGEEKDGGGADEAQAAQDEVQQQVPGGRQEDDDSQKKKSDDLWASFLSDDESSVLKVAPLSSETKASEPSKVTITQVFDFAGEEVRVEKVVSADSREAKSYLKSQSTKREGCGDETEKASSPQQPPPPGPSAKRPAGMSGILGRIGAKKQKMSTLE</sequence>
<organism evidence="2 3">
    <name type="scientific">Etheostoma spectabile</name>
    <name type="common">orangethroat darter</name>
    <dbReference type="NCBI Taxonomy" id="54343"/>
    <lineage>
        <taxon>Eukaryota</taxon>
        <taxon>Metazoa</taxon>
        <taxon>Chordata</taxon>
        <taxon>Craniata</taxon>
        <taxon>Vertebrata</taxon>
        <taxon>Euteleostomi</taxon>
        <taxon>Actinopterygii</taxon>
        <taxon>Neopterygii</taxon>
        <taxon>Teleostei</taxon>
        <taxon>Neoteleostei</taxon>
        <taxon>Acanthomorphata</taxon>
        <taxon>Eupercaria</taxon>
        <taxon>Perciformes</taxon>
        <taxon>Percoidei</taxon>
        <taxon>Percidae</taxon>
        <taxon>Etheostomatinae</taxon>
        <taxon>Etheostoma</taxon>
    </lineage>
</organism>
<dbReference type="GO" id="GO:0000812">
    <property type="term" value="C:Swr1 complex"/>
    <property type="evidence" value="ECO:0007669"/>
    <property type="project" value="TreeGrafter"/>
</dbReference>
<gene>
    <name evidence="2" type="ORF">FQN60_014640</name>
</gene>
<feature type="compositionally biased region" description="Low complexity" evidence="1">
    <location>
        <begin position="58"/>
        <end position="69"/>
    </location>
</feature>
<evidence type="ECO:0000313" key="3">
    <source>
        <dbReference type="Proteomes" id="UP000327493"/>
    </source>
</evidence>
<dbReference type="AlphaFoldDB" id="A0A5J5DCR4"/>
<feature type="region of interest" description="Disordered" evidence="1">
    <location>
        <begin position="1"/>
        <end position="88"/>
    </location>
</feature>
<dbReference type="PANTHER" id="PTHR48407:SF1">
    <property type="entry name" value="CRANIOFACIAL DEVELOPMENT PROTEIN 1"/>
    <property type="match status" value="1"/>
</dbReference>
<evidence type="ECO:0008006" key="4">
    <source>
        <dbReference type="Google" id="ProtNLM"/>
    </source>
</evidence>